<gene>
    <name evidence="2" type="ORF">I215_11948</name>
</gene>
<dbReference type="eggNOG" id="COG0456">
    <property type="taxonomic scope" value="Bacteria"/>
</dbReference>
<evidence type="ECO:0000313" key="2">
    <source>
        <dbReference type="EMBL" id="EKF54562.1"/>
    </source>
</evidence>
<organism evidence="2 3">
    <name type="scientific">Galbibacter marinus</name>
    <dbReference type="NCBI Taxonomy" id="555500"/>
    <lineage>
        <taxon>Bacteria</taxon>
        <taxon>Pseudomonadati</taxon>
        <taxon>Bacteroidota</taxon>
        <taxon>Flavobacteriia</taxon>
        <taxon>Flavobacteriales</taxon>
        <taxon>Flavobacteriaceae</taxon>
        <taxon>Galbibacter</taxon>
    </lineage>
</organism>
<keyword evidence="3" id="KW-1185">Reference proteome</keyword>
<protein>
    <submittedName>
        <fullName evidence="2">GCN5-related N-acetyltransferase</fullName>
    </submittedName>
</protein>
<dbReference type="Pfam" id="PF13508">
    <property type="entry name" value="Acetyltransf_7"/>
    <property type="match status" value="1"/>
</dbReference>
<dbReference type="CDD" id="cd04301">
    <property type="entry name" value="NAT_SF"/>
    <property type="match status" value="1"/>
</dbReference>
<feature type="domain" description="N-acetyltransferase" evidence="1">
    <location>
        <begin position="2"/>
        <end position="150"/>
    </location>
</feature>
<dbReference type="RefSeq" id="WP_008992228.1">
    <property type="nucleotide sequence ID" value="NZ_AMSG01000019.1"/>
</dbReference>
<dbReference type="OrthoDB" id="9813917at2"/>
<comment type="caution">
    <text evidence="2">The sequence shown here is derived from an EMBL/GenBank/DDBJ whole genome shotgun (WGS) entry which is preliminary data.</text>
</comment>
<dbReference type="Gene3D" id="3.40.630.30">
    <property type="match status" value="1"/>
</dbReference>
<dbReference type="PROSITE" id="PS51186">
    <property type="entry name" value="GNAT"/>
    <property type="match status" value="1"/>
</dbReference>
<dbReference type="GO" id="GO:0016747">
    <property type="term" value="F:acyltransferase activity, transferring groups other than amino-acyl groups"/>
    <property type="evidence" value="ECO:0007669"/>
    <property type="project" value="InterPro"/>
</dbReference>
<sequence length="150" mass="17781">MIEIRLLEKDEHIPYELLLLADESIDSINKYLLKSKIYIAQKGSEIIGIFCLYKNNETDIELKNIAIKEKYQRLEYGTTLIDFIKTEVKKNFKTLIVGTADVGFRQIKFYEKNGFIKFDVRKNFFLENYPEPIIENGERLKDMILLKFEL</sequence>
<name>K2QIK4_9FLAO</name>
<reference evidence="2 3" key="1">
    <citation type="journal article" date="2012" name="J. Bacteriol.">
        <title>Genome Sequence of Galbibacter marinum Type Strain ck-I2-15.</title>
        <authorList>
            <person name="Lai Q."/>
            <person name="Li C."/>
            <person name="Shao Z."/>
        </authorList>
    </citation>
    <scope>NUCLEOTIDE SEQUENCE [LARGE SCALE GENOMIC DNA]</scope>
    <source>
        <strain evidence="3">ck-I2-15</strain>
    </source>
</reference>
<accession>K2QIK4</accession>
<proteinExistence type="predicted"/>
<dbReference type="InterPro" id="IPR016181">
    <property type="entry name" value="Acyl_CoA_acyltransferase"/>
</dbReference>
<dbReference type="Proteomes" id="UP000007364">
    <property type="component" value="Unassembled WGS sequence"/>
</dbReference>
<dbReference type="InterPro" id="IPR000182">
    <property type="entry name" value="GNAT_dom"/>
</dbReference>
<dbReference type="STRING" id="555500.I215_11948"/>
<dbReference type="AlphaFoldDB" id="K2QIK4"/>
<keyword evidence="2" id="KW-0808">Transferase</keyword>
<evidence type="ECO:0000259" key="1">
    <source>
        <dbReference type="PROSITE" id="PS51186"/>
    </source>
</evidence>
<dbReference type="SUPFAM" id="SSF55729">
    <property type="entry name" value="Acyl-CoA N-acyltransferases (Nat)"/>
    <property type="match status" value="1"/>
</dbReference>
<dbReference type="EMBL" id="AMSG01000019">
    <property type="protein sequence ID" value="EKF54562.1"/>
    <property type="molecule type" value="Genomic_DNA"/>
</dbReference>
<evidence type="ECO:0000313" key="3">
    <source>
        <dbReference type="Proteomes" id="UP000007364"/>
    </source>
</evidence>